<dbReference type="Proteomes" id="UP000198825">
    <property type="component" value="Chromosome I"/>
</dbReference>
<dbReference type="EMBL" id="LT629799">
    <property type="protein sequence ID" value="SDV04972.1"/>
    <property type="molecule type" value="Genomic_DNA"/>
</dbReference>
<proteinExistence type="predicted"/>
<keyword evidence="2" id="KW-1185">Reference proteome</keyword>
<gene>
    <name evidence="1" type="ORF">SAMN04488544_4075</name>
</gene>
<evidence type="ECO:0000313" key="2">
    <source>
        <dbReference type="Proteomes" id="UP000198825"/>
    </source>
</evidence>
<reference evidence="2" key="1">
    <citation type="submission" date="2016-10" db="EMBL/GenBank/DDBJ databases">
        <authorList>
            <person name="Varghese N."/>
            <person name="Submissions S."/>
        </authorList>
    </citation>
    <scope>NUCLEOTIDE SEQUENCE [LARGE SCALE GENOMIC DNA]</scope>
    <source>
        <strain evidence="2">DSM 21743</strain>
    </source>
</reference>
<protein>
    <submittedName>
        <fullName evidence="1">Uncharacterized protein</fullName>
    </submittedName>
</protein>
<name>A0A1H2NHR5_9ACTN</name>
<dbReference type="AlphaFoldDB" id="A0A1H2NHR5"/>
<evidence type="ECO:0000313" key="1">
    <source>
        <dbReference type="EMBL" id="SDV04972.1"/>
    </source>
</evidence>
<accession>A0A1H2NHR5</accession>
<sequence>MLGPASAGWSDYVGTAAAEDAVATLGSPSLYELAGVDRERWTILGIDIAVDATTSVTVYAFDRQSSGLVSVDEIERLGWESGQIPVSAFPVSADRVDAFIEDAFKRLSIRLVARTVRDQALVVHD</sequence>
<organism evidence="1 2">
    <name type="scientific">Microlunatus sagamiharensis</name>
    <dbReference type="NCBI Taxonomy" id="546874"/>
    <lineage>
        <taxon>Bacteria</taxon>
        <taxon>Bacillati</taxon>
        <taxon>Actinomycetota</taxon>
        <taxon>Actinomycetes</taxon>
        <taxon>Propionibacteriales</taxon>
        <taxon>Propionibacteriaceae</taxon>
        <taxon>Microlunatus</taxon>
    </lineage>
</organism>
<dbReference type="STRING" id="546874.SAMN04488544_4075"/>